<dbReference type="PANTHER" id="PTHR15240">
    <property type="entry name" value="CAVIN"/>
    <property type="match status" value="1"/>
</dbReference>
<feature type="coiled-coil region" evidence="6">
    <location>
        <begin position="126"/>
        <end position="153"/>
    </location>
</feature>
<feature type="compositionally biased region" description="Acidic residues" evidence="7">
    <location>
        <begin position="204"/>
        <end position="220"/>
    </location>
</feature>
<evidence type="ECO:0000256" key="6">
    <source>
        <dbReference type="SAM" id="Coils"/>
    </source>
</evidence>
<dbReference type="OMA" id="QMPNDQE"/>
<dbReference type="AlphaFoldDB" id="A0A8D0LAK1"/>
<protein>
    <submittedName>
        <fullName evidence="8">Caveolae associated protein 2</fullName>
    </submittedName>
</protein>
<dbReference type="Proteomes" id="UP000694392">
    <property type="component" value="Unplaced"/>
</dbReference>
<feature type="compositionally biased region" description="Basic and acidic residues" evidence="7">
    <location>
        <begin position="345"/>
        <end position="355"/>
    </location>
</feature>
<keyword evidence="6" id="KW-0175">Coiled coil</keyword>
<dbReference type="GO" id="GO:0097320">
    <property type="term" value="P:plasma membrane tubulation"/>
    <property type="evidence" value="ECO:0007669"/>
    <property type="project" value="Ensembl"/>
</dbReference>
<accession>A0A8D0LAK1</accession>
<comment type="similarity">
    <text evidence="3">Belongs to the CAVIN family.</text>
</comment>
<dbReference type="Pfam" id="PF15237">
    <property type="entry name" value="PTRF_SDPR"/>
    <property type="match status" value="1"/>
</dbReference>
<evidence type="ECO:0000313" key="8">
    <source>
        <dbReference type="Ensembl" id="ENSSPUP00000019695.1"/>
    </source>
</evidence>
<feature type="compositionally biased region" description="Low complexity" evidence="7">
    <location>
        <begin position="282"/>
        <end position="294"/>
    </location>
</feature>
<dbReference type="GeneTree" id="ENSGT00950000182910"/>
<evidence type="ECO:0000256" key="3">
    <source>
        <dbReference type="ARBA" id="ARBA00008836"/>
    </source>
</evidence>
<dbReference type="GO" id="GO:0001786">
    <property type="term" value="F:phosphatidylserine binding"/>
    <property type="evidence" value="ECO:0007669"/>
    <property type="project" value="Ensembl"/>
</dbReference>
<comment type="subcellular location">
    <subcellularLocation>
        <location evidence="2">Cytoplasm</location>
    </subcellularLocation>
    <subcellularLocation>
        <location evidence="1">Membrane</location>
        <location evidence="1">Caveola</location>
    </subcellularLocation>
</comment>
<feature type="region of interest" description="Disordered" evidence="7">
    <location>
        <begin position="200"/>
        <end position="355"/>
    </location>
</feature>
<dbReference type="GO" id="GO:0005901">
    <property type="term" value="C:caveola"/>
    <property type="evidence" value="ECO:0007669"/>
    <property type="project" value="UniProtKB-SubCell"/>
</dbReference>
<keyword evidence="5" id="KW-0472">Membrane</keyword>
<feature type="region of interest" description="Disordered" evidence="7">
    <location>
        <begin position="377"/>
        <end position="423"/>
    </location>
</feature>
<evidence type="ECO:0000313" key="9">
    <source>
        <dbReference type="Proteomes" id="UP000694392"/>
    </source>
</evidence>
<reference evidence="8" key="1">
    <citation type="submission" date="2025-08" db="UniProtKB">
        <authorList>
            <consortium name="Ensembl"/>
        </authorList>
    </citation>
    <scope>IDENTIFICATION</scope>
</reference>
<organism evidence="8 9">
    <name type="scientific">Sphenodon punctatus</name>
    <name type="common">Tuatara</name>
    <name type="synonym">Hatteria punctata</name>
    <dbReference type="NCBI Taxonomy" id="8508"/>
    <lineage>
        <taxon>Eukaryota</taxon>
        <taxon>Metazoa</taxon>
        <taxon>Chordata</taxon>
        <taxon>Craniata</taxon>
        <taxon>Vertebrata</taxon>
        <taxon>Euteleostomi</taxon>
        <taxon>Lepidosauria</taxon>
        <taxon>Sphenodontia</taxon>
        <taxon>Sphenodontidae</taxon>
        <taxon>Sphenodon</taxon>
    </lineage>
</organism>
<keyword evidence="4" id="KW-0963">Cytoplasm</keyword>
<dbReference type="InterPro" id="IPR026752">
    <property type="entry name" value="Cavin_fam"/>
</dbReference>
<sequence length="423" mass="47136">MGEDGLQAERRSSAHVSGSSEAFQDLSPSPVPSGSSSPQPAGGPGEAIRDGSQVNAITVLTLLDKLVNMLDSVQEKQHKMEQRQIELEGSVKGIQSDLSKLCKNHTSTSNTVSKLLEKSRKVSAHTREVKERMDRQCAQVKRLEHNHAQLLRRNHFKVLIFQEENEIPASVFVKEPVPSITEGKEEPVDENKTLEETLHTVELSSDDEAPHEEDGMEDSAEEKTEETRTEKLKRSSLKKVDSLKKAFSRQNIEKKMNKISTKIVSPERREKIKKSLTPNHQKSSTSKSSSFKVSPLTFNVKKVREGDTPADNEEKPEESDQAVNDETVSFTEALSDVPSPTSLTEEGKAVADSLEKEISREREAAINNNIELSIVEDEEEYETALQLPSQKHYDERNKPTSGETEQSDEESAQPAVLQLDKTA</sequence>
<evidence type="ECO:0000256" key="1">
    <source>
        <dbReference type="ARBA" id="ARBA00004345"/>
    </source>
</evidence>
<feature type="compositionally biased region" description="Polar residues" evidence="7">
    <location>
        <begin position="321"/>
        <end position="344"/>
    </location>
</feature>
<feature type="compositionally biased region" description="Basic and acidic residues" evidence="7">
    <location>
        <begin position="221"/>
        <end position="244"/>
    </location>
</feature>
<dbReference type="Ensembl" id="ENSSPUT00000020980.1">
    <property type="protein sequence ID" value="ENSSPUP00000019695.1"/>
    <property type="gene ID" value="ENSSPUG00000015177.1"/>
</dbReference>
<evidence type="ECO:0000256" key="5">
    <source>
        <dbReference type="ARBA" id="ARBA00023136"/>
    </source>
</evidence>
<dbReference type="GO" id="GO:0005654">
    <property type="term" value="C:nucleoplasm"/>
    <property type="evidence" value="ECO:0007669"/>
    <property type="project" value="Ensembl"/>
</dbReference>
<evidence type="ECO:0000256" key="4">
    <source>
        <dbReference type="ARBA" id="ARBA00022490"/>
    </source>
</evidence>
<feature type="compositionally biased region" description="Acidic residues" evidence="7">
    <location>
        <begin position="308"/>
        <end position="320"/>
    </location>
</feature>
<dbReference type="GO" id="GO:0005829">
    <property type="term" value="C:cytosol"/>
    <property type="evidence" value="ECO:0007669"/>
    <property type="project" value="Ensembl"/>
</dbReference>
<keyword evidence="9" id="KW-1185">Reference proteome</keyword>
<gene>
    <name evidence="8" type="primary">CAVIN2</name>
</gene>
<dbReference type="GO" id="GO:0005080">
    <property type="term" value="F:protein kinase C binding"/>
    <property type="evidence" value="ECO:0007669"/>
    <property type="project" value="TreeGrafter"/>
</dbReference>
<proteinExistence type="inferred from homology"/>
<evidence type="ECO:0000256" key="2">
    <source>
        <dbReference type="ARBA" id="ARBA00004496"/>
    </source>
</evidence>
<evidence type="ECO:0000256" key="7">
    <source>
        <dbReference type="SAM" id="MobiDB-lite"/>
    </source>
</evidence>
<reference evidence="8" key="2">
    <citation type="submission" date="2025-09" db="UniProtKB">
        <authorList>
            <consortium name="Ensembl"/>
        </authorList>
    </citation>
    <scope>IDENTIFICATION</scope>
</reference>
<feature type="region of interest" description="Disordered" evidence="7">
    <location>
        <begin position="1"/>
        <end position="50"/>
    </location>
</feature>
<name>A0A8D0LAK1_SPHPU</name>
<dbReference type="PANTHER" id="PTHR15240:SF1">
    <property type="entry name" value="CAVEOLAE-ASSOCIATED PROTEIN 2"/>
    <property type="match status" value="1"/>
</dbReference>